<accession>A0A1C9KCH1</accession>
<name>A0A1C9KCH1_9POXV</name>
<evidence type="ECO:0000313" key="3">
    <source>
        <dbReference type="Proteomes" id="UP000203649"/>
    </source>
</evidence>
<protein>
    <submittedName>
        <fullName evidence="2">Il-1/tlr signaling inhibitor</fullName>
    </submittedName>
</protein>
<dbReference type="KEGG" id="vg:29064114"/>
<dbReference type="GeneID" id="29064114"/>
<dbReference type="Proteomes" id="UP000203649">
    <property type="component" value="Segment"/>
</dbReference>
<dbReference type="Gene3D" id="1.10.437.20">
    <property type="entry name" value="dsDNA poxvirus"/>
    <property type="match status" value="1"/>
</dbReference>
<dbReference type="EMBL" id="KU749311">
    <property type="protein sequence ID" value="AOP31857.1"/>
    <property type="molecule type" value="Genomic_DNA"/>
</dbReference>
<keyword evidence="3" id="KW-1185">Reference proteome</keyword>
<evidence type="ECO:0000313" key="2">
    <source>
        <dbReference type="EMBL" id="AOP31857.1"/>
    </source>
</evidence>
<dbReference type="InterPro" id="IPR043018">
    <property type="entry name" value="Poxvirus_sf"/>
</dbReference>
<proteinExistence type="predicted"/>
<dbReference type="InterPro" id="IPR022819">
    <property type="entry name" value="Poxvirus_Bcl-2-like"/>
</dbReference>
<gene>
    <name evidence="2" type="ORF">VPXV-CA-167</name>
</gene>
<evidence type="ECO:0000256" key="1">
    <source>
        <dbReference type="SAM" id="MobiDB-lite"/>
    </source>
</evidence>
<organism evidence="2 3">
    <name type="scientific">Volepox virus</name>
    <dbReference type="NCBI Taxonomy" id="28874"/>
    <lineage>
        <taxon>Viruses</taxon>
        <taxon>Varidnaviria</taxon>
        <taxon>Bamfordvirae</taxon>
        <taxon>Nucleocytoviricota</taxon>
        <taxon>Pokkesviricetes</taxon>
        <taxon>Chitovirales</taxon>
        <taxon>Poxviridae</taxon>
        <taxon>Chordopoxvirinae</taxon>
        <taxon>Orthopoxvirus</taxon>
        <taxon>Orthopoxvirus volepox</taxon>
    </lineage>
</organism>
<feature type="region of interest" description="Disordered" evidence="1">
    <location>
        <begin position="220"/>
        <end position="243"/>
    </location>
</feature>
<dbReference type="RefSeq" id="YP_009281915.1">
    <property type="nucleotide sequence ID" value="NC_031033.1"/>
</dbReference>
<reference evidence="2 3" key="1">
    <citation type="journal article" date="2016" name="Virus Genes">
        <title>The genomes of three North American orthopoxviruses.</title>
        <authorList>
            <person name="Smithson C."/>
            <person name="Tang N."/>
            <person name="Sammons S."/>
            <person name="Frace M."/>
            <person name="Batra D."/>
            <person name="Li Y."/>
            <person name="Emerson G.L."/>
            <person name="Carroll D.S."/>
            <person name="Upton C."/>
        </authorList>
    </citation>
    <scope>NUCLEOTIDE SEQUENCE [LARGE SCALE GENOMIC DNA]</scope>
    <source>
        <strain evidence="2 3">CA</strain>
    </source>
</reference>
<sequence>MAFDVLFDASKTINTLVYFSSQKDKLVIQNEVNNTSYTIEFDKDQVIDSLISYNRINDMIEIRGVVPVNTNISCDVNMPVTMYCLYNKHMFKTVLVDYIKNRNTMTGNIFTALTTLDEIAINIYGNIDSLFHDKLNVDSDSGLFNFVKFIKDIIIGDARVIVALSSLVSKHWAIADKKYRCVALAEYIVDIIPNLELCRLRYNLCKYLNGYTDTIEDEFDYSDDESSSSSTWSAITTDRETDV</sequence>
<dbReference type="Pfam" id="PF06227">
    <property type="entry name" value="Poxv_Bcl-2-like"/>
    <property type="match status" value="1"/>
</dbReference>